<evidence type="ECO:0000313" key="2">
    <source>
        <dbReference type="EMBL" id="MBD8892403.1"/>
    </source>
</evidence>
<reference evidence="2 3" key="2">
    <citation type="journal article" date="2021" name="Int. J. Syst. Evol. Microbiol.">
        <title>Roseibium litorale sp. nov., isolated from a tidal flat sediment and proposal for the reclassification of Labrenzia polysiphoniae as Roseibium polysiphoniae comb. nov.</title>
        <authorList>
            <person name="Liu Y."/>
            <person name="Pei T."/>
            <person name="Du J."/>
            <person name="Chao M."/>
            <person name="Deng M.R."/>
            <person name="Zhu H."/>
        </authorList>
    </citation>
    <scope>NUCLEOTIDE SEQUENCE [LARGE SCALE GENOMIC DNA]</scope>
    <source>
        <strain evidence="2 3">4C16A</strain>
    </source>
</reference>
<dbReference type="EMBL" id="JACYXI010000007">
    <property type="protein sequence ID" value="MBD8892403.1"/>
    <property type="molecule type" value="Genomic_DNA"/>
</dbReference>
<dbReference type="InterPro" id="IPR005625">
    <property type="entry name" value="PepSY-ass_TM"/>
</dbReference>
<protein>
    <submittedName>
        <fullName evidence="2">PepSY domain-containing protein</fullName>
    </submittedName>
</protein>
<feature type="transmembrane region" description="Helical" evidence="1">
    <location>
        <begin position="389"/>
        <end position="411"/>
    </location>
</feature>
<proteinExistence type="predicted"/>
<keyword evidence="3" id="KW-1185">Reference proteome</keyword>
<name>A0ABR9CND8_9HYPH</name>
<evidence type="ECO:0000256" key="1">
    <source>
        <dbReference type="SAM" id="Phobius"/>
    </source>
</evidence>
<dbReference type="PANTHER" id="PTHR34219:SF1">
    <property type="entry name" value="PEPSY DOMAIN-CONTAINING PROTEIN"/>
    <property type="match status" value="1"/>
</dbReference>
<keyword evidence="1" id="KW-1133">Transmembrane helix</keyword>
<feature type="transmembrane region" description="Helical" evidence="1">
    <location>
        <begin position="163"/>
        <end position="183"/>
    </location>
</feature>
<accession>A0ABR9CND8</accession>
<comment type="caution">
    <text evidence="2">The sequence shown here is derived from an EMBL/GenBank/DDBJ whole genome shotgun (WGS) entry which is preliminary data.</text>
</comment>
<dbReference type="RefSeq" id="WP_192148531.1">
    <property type="nucleotide sequence ID" value="NZ_JACYXI010000007.1"/>
</dbReference>
<dbReference type="Pfam" id="PF03929">
    <property type="entry name" value="PepSY_TM"/>
    <property type="match status" value="1"/>
</dbReference>
<dbReference type="PANTHER" id="PTHR34219">
    <property type="entry name" value="IRON-REGULATED INNER MEMBRANE PROTEIN-RELATED"/>
    <property type="match status" value="1"/>
</dbReference>
<reference evidence="3" key="1">
    <citation type="submission" date="2020-09" db="EMBL/GenBank/DDBJ databases">
        <title>The genome sequence of strain Labrenzia suaedae 4C16A.</title>
        <authorList>
            <person name="Liu Y."/>
        </authorList>
    </citation>
    <scope>NUCLEOTIDE SEQUENCE [LARGE SCALE GENOMIC DNA]</scope>
    <source>
        <strain evidence="3">4C16A</strain>
    </source>
</reference>
<organism evidence="2 3">
    <name type="scientific">Roseibium litorale</name>
    <dbReference type="NCBI Taxonomy" id="2803841"/>
    <lineage>
        <taxon>Bacteria</taxon>
        <taxon>Pseudomonadati</taxon>
        <taxon>Pseudomonadota</taxon>
        <taxon>Alphaproteobacteria</taxon>
        <taxon>Hyphomicrobiales</taxon>
        <taxon>Stappiaceae</taxon>
        <taxon>Roseibium</taxon>
    </lineage>
</organism>
<gene>
    <name evidence="2" type="ORF">IG616_12650</name>
</gene>
<keyword evidence="1" id="KW-0472">Membrane</keyword>
<feature type="transmembrane region" description="Helical" evidence="1">
    <location>
        <begin position="437"/>
        <end position="466"/>
    </location>
</feature>
<sequence>MTDNSLPFDAASAATGKPAVYDRRFYLAAWRWHFYAGLFIIPFLLILSVTGMMMMYIGYFDGRDGENITVPVPASVSAMAVSRQAELAAEAIPGGTVVEWLSPKAVDRVAVFRVKAPDGVQTMVAIDPYTGGVVETWVRRNGWYDFADNIHSDLLLGTPGDRILEIAAGLGIVMLISGVYLWWPRGQRLRDCLVPAFGQSGRAFLKSLHTVIGIWVSFFLLLFLLSGMSWTGVWGTKLVQAWNTFPAEKWDNVPLSDETHASMNHGAMSDVPWALEQTLMPASGSQAGVVGIAPGTPVDIDSVSSLAKAAGFNARYRVAYPKGETGVWTINQDTMSADAEDPFSDRTVHVDRYTGRVLANVGFADYSLAGKTMAVSIPLHMGLTGLWNLALNTLVCLSVQFLCISGVLMWWTRRPSKAAPRFFAPQVPENRPHWRGAMVLMLAVSMAFPLAGLTLVTVLALDLLILSKVPVLRRVFA</sequence>
<dbReference type="Proteomes" id="UP000632063">
    <property type="component" value="Unassembled WGS sequence"/>
</dbReference>
<feature type="transmembrane region" description="Helical" evidence="1">
    <location>
        <begin position="32"/>
        <end position="57"/>
    </location>
</feature>
<evidence type="ECO:0000313" key="3">
    <source>
        <dbReference type="Proteomes" id="UP000632063"/>
    </source>
</evidence>
<feature type="transmembrane region" description="Helical" evidence="1">
    <location>
        <begin position="203"/>
        <end position="225"/>
    </location>
</feature>
<keyword evidence="1" id="KW-0812">Transmembrane</keyword>